<organism evidence="2 3">
    <name type="scientific">Oryza meyeriana var. granulata</name>
    <dbReference type="NCBI Taxonomy" id="110450"/>
    <lineage>
        <taxon>Eukaryota</taxon>
        <taxon>Viridiplantae</taxon>
        <taxon>Streptophyta</taxon>
        <taxon>Embryophyta</taxon>
        <taxon>Tracheophyta</taxon>
        <taxon>Spermatophyta</taxon>
        <taxon>Magnoliopsida</taxon>
        <taxon>Liliopsida</taxon>
        <taxon>Poales</taxon>
        <taxon>Poaceae</taxon>
        <taxon>BOP clade</taxon>
        <taxon>Oryzoideae</taxon>
        <taxon>Oryzeae</taxon>
        <taxon>Oryzinae</taxon>
        <taxon>Oryza</taxon>
        <taxon>Oryza meyeriana</taxon>
    </lineage>
</organism>
<keyword evidence="1" id="KW-0472">Membrane</keyword>
<keyword evidence="1" id="KW-0812">Transmembrane</keyword>
<dbReference type="Proteomes" id="UP000479710">
    <property type="component" value="Unassembled WGS sequence"/>
</dbReference>
<dbReference type="AlphaFoldDB" id="A0A6G1C4E6"/>
<keyword evidence="1" id="KW-1133">Transmembrane helix</keyword>
<evidence type="ECO:0000313" key="2">
    <source>
        <dbReference type="EMBL" id="KAF0894837.1"/>
    </source>
</evidence>
<accession>A0A6G1C4E6</accession>
<dbReference type="EMBL" id="SPHZ02000010">
    <property type="protein sequence ID" value="KAF0894837.1"/>
    <property type="molecule type" value="Genomic_DNA"/>
</dbReference>
<keyword evidence="3" id="KW-1185">Reference proteome</keyword>
<name>A0A6G1C4E6_9ORYZ</name>
<evidence type="ECO:0000313" key="3">
    <source>
        <dbReference type="Proteomes" id="UP000479710"/>
    </source>
</evidence>
<proteinExistence type="predicted"/>
<protein>
    <submittedName>
        <fullName evidence="2">Uncharacterized protein</fullName>
    </submittedName>
</protein>
<evidence type="ECO:0000256" key="1">
    <source>
        <dbReference type="SAM" id="Phobius"/>
    </source>
</evidence>
<comment type="caution">
    <text evidence="2">The sequence shown here is derived from an EMBL/GenBank/DDBJ whole genome shotgun (WGS) entry which is preliminary data.</text>
</comment>
<feature type="transmembrane region" description="Helical" evidence="1">
    <location>
        <begin position="15"/>
        <end position="35"/>
    </location>
</feature>
<gene>
    <name evidence="2" type="ORF">E2562_003721</name>
</gene>
<reference evidence="2 3" key="1">
    <citation type="submission" date="2019-11" db="EMBL/GenBank/DDBJ databases">
        <title>Whole genome sequence of Oryza granulata.</title>
        <authorList>
            <person name="Li W."/>
        </authorList>
    </citation>
    <scope>NUCLEOTIDE SEQUENCE [LARGE SCALE GENOMIC DNA]</scope>
    <source>
        <strain evidence="3">cv. Menghai</strain>
        <tissue evidence="2">Leaf</tissue>
    </source>
</reference>
<sequence>MASYLPLWDILEVRGVYQLLASLRLGLVLGSLLYLNSPPYYRYWPGLLRLWCGWRVYHLHLLYLQHLLHLLDLQHLLLWLPVSVELLQDMLLHLLGLLLL</sequence>